<dbReference type="RefSeq" id="WP_158575582.1">
    <property type="nucleotide sequence ID" value="NZ_QROF01000056.1"/>
</dbReference>
<keyword evidence="1" id="KW-0812">Transmembrane</keyword>
<accession>A0A415HZ58</accession>
<protein>
    <submittedName>
        <fullName evidence="2">Uncharacterized protein</fullName>
    </submittedName>
</protein>
<evidence type="ECO:0000313" key="3">
    <source>
        <dbReference type="Proteomes" id="UP000286181"/>
    </source>
</evidence>
<reference evidence="2 3" key="1">
    <citation type="submission" date="2018-08" db="EMBL/GenBank/DDBJ databases">
        <title>A genome reference for cultivated species of the human gut microbiota.</title>
        <authorList>
            <person name="Zou Y."/>
            <person name="Xue W."/>
            <person name="Luo G."/>
        </authorList>
    </citation>
    <scope>NUCLEOTIDE SEQUENCE [LARGE SCALE GENOMIC DNA]</scope>
    <source>
        <strain evidence="2 3">AF39-14AC</strain>
    </source>
</reference>
<comment type="caution">
    <text evidence="2">The sequence shown here is derived from an EMBL/GenBank/DDBJ whole genome shotgun (WGS) entry which is preliminary data.</text>
</comment>
<dbReference type="Proteomes" id="UP000286181">
    <property type="component" value="Unassembled WGS sequence"/>
</dbReference>
<proteinExistence type="predicted"/>
<dbReference type="EMBL" id="QROF01000056">
    <property type="protein sequence ID" value="RHL00270.1"/>
    <property type="molecule type" value="Genomic_DNA"/>
</dbReference>
<dbReference type="AlphaFoldDB" id="A0A415HZ58"/>
<keyword evidence="1" id="KW-0472">Membrane</keyword>
<feature type="transmembrane region" description="Helical" evidence="1">
    <location>
        <begin position="6"/>
        <end position="23"/>
    </location>
</feature>
<organism evidence="2 3">
    <name type="scientific">Agathobacter rectalis</name>
    <dbReference type="NCBI Taxonomy" id="39491"/>
    <lineage>
        <taxon>Bacteria</taxon>
        <taxon>Bacillati</taxon>
        <taxon>Bacillota</taxon>
        <taxon>Clostridia</taxon>
        <taxon>Lachnospirales</taxon>
        <taxon>Lachnospiraceae</taxon>
        <taxon>Agathobacter</taxon>
    </lineage>
</organism>
<name>A0A415HZ58_9FIRM</name>
<gene>
    <name evidence="2" type="ORF">DW038_16265</name>
</gene>
<evidence type="ECO:0000313" key="2">
    <source>
        <dbReference type="EMBL" id="RHL00270.1"/>
    </source>
</evidence>
<evidence type="ECO:0000256" key="1">
    <source>
        <dbReference type="SAM" id="Phobius"/>
    </source>
</evidence>
<feature type="non-terminal residue" evidence="2">
    <location>
        <position position="1"/>
    </location>
</feature>
<sequence>AWIKTLLTKSLSIVIIAMFIILVSKFNLTDFFAENFLTDIVLPTRCIQNMFVMMLTAAGVKGADSFLKQTFGI</sequence>
<keyword evidence="1" id="KW-1133">Transmembrane helix</keyword>